<dbReference type="Proteomes" id="UP001162156">
    <property type="component" value="Unassembled WGS sequence"/>
</dbReference>
<protein>
    <submittedName>
        <fullName evidence="1">Uncharacterized protein</fullName>
    </submittedName>
</protein>
<name>A0AAV8ZQR6_9CUCU</name>
<organism evidence="1 2">
    <name type="scientific">Rhamnusium bicolor</name>
    <dbReference type="NCBI Taxonomy" id="1586634"/>
    <lineage>
        <taxon>Eukaryota</taxon>
        <taxon>Metazoa</taxon>
        <taxon>Ecdysozoa</taxon>
        <taxon>Arthropoda</taxon>
        <taxon>Hexapoda</taxon>
        <taxon>Insecta</taxon>
        <taxon>Pterygota</taxon>
        <taxon>Neoptera</taxon>
        <taxon>Endopterygota</taxon>
        <taxon>Coleoptera</taxon>
        <taxon>Polyphaga</taxon>
        <taxon>Cucujiformia</taxon>
        <taxon>Chrysomeloidea</taxon>
        <taxon>Cerambycidae</taxon>
        <taxon>Lepturinae</taxon>
        <taxon>Rhagiini</taxon>
        <taxon>Rhamnusium</taxon>
    </lineage>
</organism>
<keyword evidence="2" id="KW-1185">Reference proteome</keyword>
<sequence>MMDGHFVWLWIDTAATINVKNVTEEEKDIKDKPDDRTKRSLRQSDISDMHVNYLLKNDQILLFNHNYGVESSKLKDRQVHHHLNTNGNGDGTGELPSGLLSLKPLPVKVDRHLVKGAVRLLVATLKLVIGRSPEWMLNNLVNGQLTNDCWKTVVTKENNFISDFAR</sequence>
<dbReference type="EMBL" id="JANEYF010000851">
    <property type="protein sequence ID" value="KAJ8967463.1"/>
    <property type="molecule type" value="Genomic_DNA"/>
</dbReference>
<accession>A0AAV8ZQR6</accession>
<comment type="caution">
    <text evidence="1">The sequence shown here is derived from an EMBL/GenBank/DDBJ whole genome shotgun (WGS) entry which is preliminary data.</text>
</comment>
<evidence type="ECO:0000313" key="2">
    <source>
        <dbReference type="Proteomes" id="UP001162156"/>
    </source>
</evidence>
<gene>
    <name evidence="1" type="ORF">NQ314_002776</name>
</gene>
<evidence type="ECO:0000313" key="1">
    <source>
        <dbReference type="EMBL" id="KAJ8967463.1"/>
    </source>
</evidence>
<proteinExistence type="predicted"/>
<dbReference type="AlphaFoldDB" id="A0AAV8ZQR6"/>
<reference evidence="1" key="1">
    <citation type="journal article" date="2023" name="Insect Mol. Biol.">
        <title>Genome sequencing provides insights into the evolution of gene families encoding plant cell wall-degrading enzymes in longhorned beetles.</title>
        <authorList>
            <person name="Shin N.R."/>
            <person name="Okamura Y."/>
            <person name="Kirsch R."/>
            <person name="Pauchet Y."/>
        </authorList>
    </citation>
    <scope>NUCLEOTIDE SEQUENCE</scope>
    <source>
        <strain evidence="1">RBIC_L_NR</strain>
    </source>
</reference>